<dbReference type="STRING" id="1678841.TBC1_111446"/>
<dbReference type="Proteomes" id="UP000053091">
    <property type="component" value="Unassembled WGS sequence"/>
</dbReference>
<dbReference type="InterPro" id="IPR000801">
    <property type="entry name" value="Esterase-like"/>
</dbReference>
<dbReference type="PATRIC" id="fig|1678841.3.peg.1623"/>
<dbReference type="RefSeq" id="WP_172668848.1">
    <property type="nucleotide sequence ID" value="NZ_DF968182.1"/>
</dbReference>
<dbReference type="GO" id="GO:2001070">
    <property type="term" value="F:starch binding"/>
    <property type="evidence" value="ECO:0007669"/>
    <property type="project" value="InterPro"/>
</dbReference>
<dbReference type="Pfam" id="PF00756">
    <property type="entry name" value="Esterase"/>
    <property type="match status" value="1"/>
</dbReference>
<keyword evidence="3" id="KW-1185">Reference proteome</keyword>
<dbReference type="InterPro" id="IPR029058">
    <property type="entry name" value="AB_hydrolase_fold"/>
</dbReference>
<dbReference type="AlphaFoldDB" id="A0A0S7C3F0"/>
<dbReference type="Pfam" id="PF18962">
    <property type="entry name" value="Por_Secre_tail"/>
    <property type="match status" value="1"/>
</dbReference>
<evidence type="ECO:0000313" key="3">
    <source>
        <dbReference type="Proteomes" id="UP000053091"/>
    </source>
</evidence>
<gene>
    <name evidence="2" type="ORF">TBC1_111446</name>
</gene>
<proteinExistence type="predicted"/>
<dbReference type="InterPro" id="IPR013784">
    <property type="entry name" value="Carb-bd-like_fold"/>
</dbReference>
<evidence type="ECO:0000259" key="1">
    <source>
        <dbReference type="PROSITE" id="PS51166"/>
    </source>
</evidence>
<dbReference type="InterPro" id="IPR026444">
    <property type="entry name" value="Secre_tail"/>
</dbReference>
<dbReference type="NCBIfam" id="TIGR04183">
    <property type="entry name" value="Por_Secre_tail"/>
    <property type="match status" value="1"/>
</dbReference>
<dbReference type="PROSITE" id="PS51166">
    <property type="entry name" value="CBM20"/>
    <property type="match status" value="1"/>
</dbReference>
<dbReference type="SUPFAM" id="SSF49452">
    <property type="entry name" value="Starch-binding domain-like"/>
    <property type="match status" value="1"/>
</dbReference>
<protein>
    <submittedName>
        <fullName evidence="2">Protein containing Por secretion system C-terminal sorting domain</fullName>
    </submittedName>
</protein>
<name>A0A0S7C3F0_9BACT</name>
<dbReference type="SMART" id="SM01065">
    <property type="entry name" value="CBM_2"/>
    <property type="match status" value="1"/>
</dbReference>
<dbReference type="InterPro" id="IPR002044">
    <property type="entry name" value="CBM20"/>
</dbReference>
<organism evidence="2">
    <name type="scientific">Lentimicrobium saccharophilum</name>
    <dbReference type="NCBI Taxonomy" id="1678841"/>
    <lineage>
        <taxon>Bacteria</taxon>
        <taxon>Pseudomonadati</taxon>
        <taxon>Bacteroidota</taxon>
        <taxon>Bacteroidia</taxon>
        <taxon>Bacteroidales</taxon>
        <taxon>Lentimicrobiaceae</taxon>
        <taxon>Lentimicrobium</taxon>
    </lineage>
</organism>
<evidence type="ECO:0000313" key="2">
    <source>
        <dbReference type="EMBL" id="GAP43295.1"/>
    </source>
</evidence>
<dbReference type="PANTHER" id="PTHR48098">
    <property type="entry name" value="ENTEROCHELIN ESTERASE-RELATED"/>
    <property type="match status" value="1"/>
</dbReference>
<sequence>MKKAFTLVCLILLLLTGIVRGQVTFLVTSLPENTPAQDNLYIAGDFTGWNPGSPAYAMQKNTDGNWYITLAEEAEGTEIRYKFTRGSWATVEKGPSGEEIADRRFTFGNGQTVEVTIHNWADGGSGNNSTAAPNVYIMDEDFMIPQLNRSRRVWIYLPPDYDTSGKDYPVLYMHDGQNLFDSNTSFSGEWQVDETLNAMAGEGIDVPVVVGIDNGGIYRIAEYTPWASQQYGGGDGEAYVRFIVETLKPYIDQNYRTLPGREHTGIMGSSLGGLISHYGALRYQQTFSKAGIFSPSYWFSDSVWSFIQNSPKQANMKFYQLCGTLEGENTVAHMLRMSDSLESAGFSQEEIFNKVVEGGQHNEALWRDNFREAVLWLFGNGPASVQEQAAVRKLILSPNPAHEYFRILNQESLNADSLIIMDISGQVAKEMKYKTKGHYDIRNLKPGTYLIRLHSEGYLYEGKLIRGK</sequence>
<dbReference type="SUPFAM" id="SSF53474">
    <property type="entry name" value="alpha/beta-Hydrolases"/>
    <property type="match status" value="1"/>
</dbReference>
<reference evidence="2" key="1">
    <citation type="journal article" date="2015" name="Genome Announc.">
        <title>Draft Genome Sequence of Bacteroidales Strain TBC1, a Novel Isolate from a Methanogenic Wastewater Treatment System.</title>
        <authorList>
            <person name="Tourlousse D.M."/>
            <person name="Matsuura N."/>
            <person name="Sun L."/>
            <person name="Toyonaga M."/>
            <person name="Kuroda K."/>
            <person name="Ohashi A."/>
            <person name="Cruz R."/>
            <person name="Yamaguchi T."/>
            <person name="Sekiguchi Y."/>
        </authorList>
    </citation>
    <scope>NUCLEOTIDE SEQUENCE [LARGE SCALE GENOMIC DNA]</scope>
    <source>
        <strain evidence="2">TBC1</strain>
    </source>
</reference>
<accession>A0A0S7C3F0</accession>
<dbReference type="PANTHER" id="PTHR48098:SF6">
    <property type="entry name" value="FERRI-BACILLIBACTIN ESTERASE BESA"/>
    <property type="match status" value="1"/>
</dbReference>
<dbReference type="Gene3D" id="3.40.50.1820">
    <property type="entry name" value="alpha/beta hydrolase"/>
    <property type="match status" value="1"/>
</dbReference>
<dbReference type="InterPro" id="IPR050583">
    <property type="entry name" value="Mycobacterial_A85_antigen"/>
</dbReference>
<dbReference type="EMBL" id="DF968182">
    <property type="protein sequence ID" value="GAP43295.1"/>
    <property type="molecule type" value="Genomic_DNA"/>
</dbReference>
<dbReference type="Gene3D" id="2.60.40.10">
    <property type="entry name" value="Immunoglobulins"/>
    <property type="match status" value="1"/>
</dbReference>
<dbReference type="InterPro" id="IPR013783">
    <property type="entry name" value="Ig-like_fold"/>
</dbReference>
<feature type="domain" description="CBM20" evidence="1">
    <location>
        <begin position="15"/>
        <end position="122"/>
    </location>
</feature>